<evidence type="ECO:0000259" key="3">
    <source>
        <dbReference type="PROSITE" id="PS51755"/>
    </source>
</evidence>
<evidence type="ECO:0000256" key="2">
    <source>
        <dbReference type="PROSITE-ProRule" id="PRU01091"/>
    </source>
</evidence>
<sequence length="165" mass="19107">MESGSVTVLIGSRFVYSFLDGTIVDTEQEEETKVLGKNCNQLLSMMIEHPNQTLSRQILFDRIWTDNDVKVTEASLTQAIATLRRTLCDNRQKSEYILTVPKCGYRFIASVERLSSDKLIVEESLKQQTQIEMPSLHREETTYVVEFYQKTKSWLSKVRDAFAIW</sequence>
<feature type="DNA-binding region" description="OmpR/PhoB-type" evidence="2">
    <location>
        <begin position="5"/>
        <end position="109"/>
    </location>
</feature>
<dbReference type="Gene3D" id="1.10.10.10">
    <property type="entry name" value="Winged helix-like DNA-binding domain superfamily/Winged helix DNA-binding domain"/>
    <property type="match status" value="1"/>
</dbReference>
<evidence type="ECO:0000313" key="5">
    <source>
        <dbReference type="Proteomes" id="UP000253437"/>
    </source>
</evidence>
<dbReference type="EMBL" id="QOUW02000027">
    <property type="protein sequence ID" value="RIW13884.1"/>
    <property type="molecule type" value="Genomic_DNA"/>
</dbReference>
<dbReference type="InterPro" id="IPR016032">
    <property type="entry name" value="Sig_transdc_resp-reg_C-effctor"/>
</dbReference>
<dbReference type="SUPFAM" id="SSF46894">
    <property type="entry name" value="C-terminal effector domain of the bipartite response regulators"/>
    <property type="match status" value="1"/>
</dbReference>
<feature type="domain" description="OmpR/PhoB-type" evidence="3">
    <location>
        <begin position="5"/>
        <end position="109"/>
    </location>
</feature>
<evidence type="ECO:0000313" key="4">
    <source>
        <dbReference type="EMBL" id="RIW13884.1"/>
    </source>
</evidence>
<evidence type="ECO:0000256" key="1">
    <source>
        <dbReference type="ARBA" id="ARBA00023125"/>
    </source>
</evidence>
<comment type="caution">
    <text evidence="4">The sequence shown here is derived from an EMBL/GenBank/DDBJ whole genome shotgun (WGS) entry which is preliminary data.</text>
</comment>
<dbReference type="Pfam" id="PF00486">
    <property type="entry name" value="Trans_reg_C"/>
    <property type="match status" value="1"/>
</dbReference>
<dbReference type="GO" id="GO:0000160">
    <property type="term" value="P:phosphorelay signal transduction system"/>
    <property type="evidence" value="ECO:0007669"/>
    <property type="project" value="InterPro"/>
</dbReference>
<dbReference type="Proteomes" id="UP000253437">
    <property type="component" value="Unassembled WGS sequence"/>
</dbReference>
<dbReference type="PROSITE" id="PS51755">
    <property type="entry name" value="OMPR_PHOB"/>
    <property type="match status" value="1"/>
</dbReference>
<gene>
    <name evidence="4" type="ORF">DS957_010170</name>
</gene>
<dbReference type="RefSeq" id="WP_114092132.1">
    <property type="nucleotide sequence ID" value="NZ_QOUW02000027.1"/>
</dbReference>
<accession>A0A8B3DGY0</accession>
<protein>
    <submittedName>
        <fullName evidence="4">Transcriptional regulator</fullName>
    </submittedName>
</protein>
<proteinExistence type="predicted"/>
<dbReference type="AlphaFoldDB" id="A0A8B3DGY0"/>
<organism evidence="4 5">
    <name type="scientific">Vibrio harveyi</name>
    <name type="common">Beneckea harveyi</name>
    <dbReference type="NCBI Taxonomy" id="669"/>
    <lineage>
        <taxon>Bacteria</taxon>
        <taxon>Pseudomonadati</taxon>
        <taxon>Pseudomonadota</taxon>
        <taxon>Gammaproteobacteria</taxon>
        <taxon>Vibrionales</taxon>
        <taxon>Vibrionaceae</taxon>
        <taxon>Vibrio</taxon>
    </lineage>
</organism>
<dbReference type="InterPro" id="IPR036388">
    <property type="entry name" value="WH-like_DNA-bd_sf"/>
</dbReference>
<dbReference type="SMART" id="SM00862">
    <property type="entry name" value="Trans_reg_C"/>
    <property type="match status" value="1"/>
</dbReference>
<dbReference type="CDD" id="cd00383">
    <property type="entry name" value="trans_reg_C"/>
    <property type="match status" value="1"/>
</dbReference>
<dbReference type="GO" id="GO:0003677">
    <property type="term" value="F:DNA binding"/>
    <property type="evidence" value="ECO:0007669"/>
    <property type="project" value="UniProtKB-UniRule"/>
</dbReference>
<keyword evidence="1 2" id="KW-0238">DNA-binding</keyword>
<reference evidence="4 5" key="1">
    <citation type="submission" date="2018-08" db="EMBL/GenBank/DDBJ databases">
        <title>Vibrio harveyi strains pathogenic to white snook Centropomus viridis Lockington (1877) and potential probiotic bacteria.</title>
        <authorList>
            <person name="Soto-Rodriguez S."/>
            <person name="Gomez-Gil B."/>
            <person name="Lozano-Olvera R."/>
        </authorList>
    </citation>
    <scope>NUCLEOTIDE SEQUENCE [LARGE SCALE GENOMIC DNA]</scope>
    <source>
        <strain evidence="4 5">CAIM 1508</strain>
    </source>
</reference>
<dbReference type="InterPro" id="IPR001867">
    <property type="entry name" value="OmpR/PhoB-type_DNA-bd"/>
</dbReference>
<name>A0A8B3DGY0_VIBHA</name>
<dbReference type="GO" id="GO:0006355">
    <property type="term" value="P:regulation of DNA-templated transcription"/>
    <property type="evidence" value="ECO:0007669"/>
    <property type="project" value="InterPro"/>
</dbReference>